<organism evidence="1 2">
    <name type="scientific">Meloidogyne incognita</name>
    <name type="common">Southern root-knot nematode worm</name>
    <name type="synonym">Oxyuris incognita</name>
    <dbReference type="NCBI Taxonomy" id="6306"/>
    <lineage>
        <taxon>Eukaryota</taxon>
        <taxon>Metazoa</taxon>
        <taxon>Ecdysozoa</taxon>
        <taxon>Nematoda</taxon>
        <taxon>Chromadorea</taxon>
        <taxon>Rhabditida</taxon>
        <taxon>Tylenchina</taxon>
        <taxon>Tylenchomorpha</taxon>
        <taxon>Tylenchoidea</taxon>
        <taxon>Meloidogynidae</taxon>
        <taxon>Meloidogyninae</taxon>
        <taxon>Meloidogyne</taxon>
        <taxon>Meloidogyne incognita group</taxon>
    </lineage>
</organism>
<reference evidence="2" key="1">
    <citation type="submission" date="2022-11" db="UniProtKB">
        <authorList>
            <consortium name="WormBaseParasite"/>
        </authorList>
    </citation>
    <scope>IDENTIFICATION</scope>
</reference>
<accession>A0A914N8J2</accession>
<dbReference type="WBParaSite" id="Minc3s04611g36656">
    <property type="protein sequence ID" value="Minc3s04611g36656"/>
    <property type="gene ID" value="Minc3s04611g36656"/>
</dbReference>
<evidence type="ECO:0000313" key="2">
    <source>
        <dbReference type="WBParaSite" id="Minc3s04611g36656"/>
    </source>
</evidence>
<dbReference type="AlphaFoldDB" id="A0A914N8J2"/>
<protein>
    <submittedName>
        <fullName evidence="2">Uncharacterized protein</fullName>
    </submittedName>
</protein>
<sequence length="79" mass="8573">MTLQDQPIVEENRAFILGGDGRVSSKLRFGRPTLGGDSSSDPLWCCKVDVKNFSKSSGLLCEPLGTVNSNPLFVKSTNR</sequence>
<dbReference type="Proteomes" id="UP000887563">
    <property type="component" value="Unplaced"/>
</dbReference>
<keyword evidence="1" id="KW-1185">Reference proteome</keyword>
<name>A0A914N8J2_MELIC</name>
<evidence type="ECO:0000313" key="1">
    <source>
        <dbReference type="Proteomes" id="UP000887563"/>
    </source>
</evidence>
<proteinExistence type="predicted"/>